<evidence type="ECO:0000256" key="2">
    <source>
        <dbReference type="ARBA" id="ARBA00009142"/>
    </source>
</evidence>
<dbReference type="Pfam" id="PF01925">
    <property type="entry name" value="TauE"/>
    <property type="match status" value="1"/>
</dbReference>
<gene>
    <name evidence="9" type="ORF">JAV76_01860</name>
</gene>
<protein>
    <recommendedName>
        <fullName evidence="8">Probable membrane transporter protein</fullName>
    </recommendedName>
</protein>
<dbReference type="EMBL" id="JAEINH010000001">
    <property type="protein sequence ID" value="MBI9113757.1"/>
    <property type="molecule type" value="Genomic_DNA"/>
</dbReference>
<feature type="transmembrane region" description="Helical" evidence="8">
    <location>
        <begin position="140"/>
        <end position="168"/>
    </location>
</feature>
<keyword evidence="10" id="KW-1185">Reference proteome</keyword>
<evidence type="ECO:0000256" key="7">
    <source>
        <dbReference type="ARBA" id="ARBA00023136"/>
    </source>
</evidence>
<feature type="transmembrane region" description="Helical" evidence="8">
    <location>
        <begin position="12"/>
        <end position="41"/>
    </location>
</feature>
<proteinExistence type="inferred from homology"/>
<evidence type="ECO:0000256" key="5">
    <source>
        <dbReference type="ARBA" id="ARBA00022692"/>
    </source>
</evidence>
<keyword evidence="7 8" id="KW-0472">Membrane</keyword>
<feature type="transmembrane region" description="Helical" evidence="8">
    <location>
        <begin position="188"/>
        <end position="215"/>
    </location>
</feature>
<reference evidence="9" key="1">
    <citation type="submission" date="2020-12" db="EMBL/GenBank/DDBJ databases">
        <title>Sanguibacter suaedae sp. nov., isolated from Suaeda aralocaspica.</title>
        <authorList>
            <person name="Ma Q."/>
        </authorList>
    </citation>
    <scope>NUCLEOTIDE SEQUENCE</scope>
    <source>
        <strain evidence="9">YZGR15</strain>
    </source>
</reference>
<accession>A0A934M620</accession>
<keyword evidence="3" id="KW-0813">Transport</keyword>
<organism evidence="9 10">
    <name type="scientific">Sanguibacter suaedae</name>
    <dbReference type="NCBI Taxonomy" id="2795737"/>
    <lineage>
        <taxon>Bacteria</taxon>
        <taxon>Bacillati</taxon>
        <taxon>Actinomycetota</taxon>
        <taxon>Actinomycetes</taxon>
        <taxon>Micrococcales</taxon>
        <taxon>Sanguibacteraceae</taxon>
        <taxon>Sanguibacter</taxon>
    </lineage>
</organism>
<feature type="transmembrane region" description="Helical" evidence="8">
    <location>
        <begin position="108"/>
        <end position="128"/>
    </location>
</feature>
<evidence type="ECO:0000313" key="9">
    <source>
        <dbReference type="EMBL" id="MBI9113757.1"/>
    </source>
</evidence>
<comment type="caution">
    <text evidence="9">The sequence shown here is derived from an EMBL/GenBank/DDBJ whole genome shotgun (WGS) entry which is preliminary data.</text>
</comment>
<evidence type="ECO:0000256" key="3">
    <source>
        <dbReference type="ARBA" id="ARBA00022448"/>
    </source>
</evidence>
<keyword evidence="6 8" id="KW-1133">Transmembrane helix</keyword>
<evidence type="ECO:0000256" key="8">
    <source>
        <dbReference type="RuleBase" id="RU363041"/>
    </source>
</evidence>
<dbReference type="InterPro" id="IPR052017">
    <property type="entry name" value="TSUP"/>
</dbReference>
<feature type="transmembrane region" description="Helical" evidence="8">
    <location>
        <begin position="53"/>
        <end position="71"/>
    </location>
</feature>
<feature type="transmembrane region" description="Helical" evidence="8">
    <location>
        <begin position="236"/>
        <end position="254"/>
    </location>
</feature>
<dbReference type="PANTHER" id="PTHR30269:SF37">
    <property type="entry name" value="MEMBRANE TRANSPORTER PROTEIN"/>
    <property type="match status" value="1"/>
</dbReference>
<dbReference type="Proteomes" id="UP000602087">
    <property type="component" value="Unassembled WGS sequence"/>
</dbReference>
<comment type="similarity">
    <text evidence="2 8">Belongs to the 4-toluene sulfonate uptake permease (TSUP) (TC 2.A.102) family.</text>
</comment>
<feature type="transmembrane region" description="Helical" evidence="8">
    <location>
        <begin position="83"/>
        <end position="102"/>
    </location>
</feature>
<dbReference type="GO" id="GO:0005886">
    <property type="term" value="C:plasma membrane"/>
    <property type="evidence" value="ECO:0007669"/>
    <property type="project" value="UniProtKB-SubCell"/>
</dbReference>
<sequence>MVPTSLFVPADVMLLVVLALLILVSSLLQTVTGFGFAILSAPVGAALVGGPEAVGMVLVTGTAVDVLILTLRRRLPRPRWDEVGIVGVASVPGLALGAYLLATLPPCPLLLLIAATVVVAVAMRWVGLRAGHTRVVPRRWGVLAGIFSGTLGTATTLGGPPTVLYLAHRPYDPSTVRDTLVTLNLVRLPLSLVALAAGGVLVVIPGIGWLVVAALAGYLMGQRVFARLDTAGFDRVVLLVLLSAALVATAAAFLG</sequence>
<evidence type="ECO:0000313" key="10">
    <source>
        <dbReference type="Proteomes" id="UP000602087"/>
    </source>
</evidence>
<dbReference type="InterPro" id="IPR002781">
    <property type="entry name" value="TM_pro_TauE-like"/>
</dbReference>
<evidence type="ECO:0000256" key="1">
    <source>
        <dbReference type="ARBA" id="ARBA00004651"/>
    </source>
</evidence>
<name>A0A934M620_9MICO</name>
<keyword evidence="4 8" id="KW-1003">Cell membrane</keyword>
<dbReference type="PANTHER" id="PTHR30269">
    <property type="entry name" value="TRANSMEMBRANE PROTEIN YFCA"/>
    <property type="match status" value="1"/>
</dbReference>
<dbReference type="AlphaFoldDB" id="A0A934M620"/>
<keyword evidence="5 8" id="KW-0812">Transmembrane</keyword>
<evidence type="ECO:0000256" key="4">
    <source>
        <dbReference type="ARBA" id="ARBA00022475"/>
    </source>
</evidence>
<comment type="subcellular location">
    <subcellularLocation>
        <location evidence="1 8">Cell membrane</location>
        <topology evidence="1 8">Multi-pass membrane protein</topology>
    </subcellularLocation>
</comment>
<evidence type="ECO:0000256" key="6">
    <source>
        <dbReference type="ARBA" id="ARBA00022989"/>
    </source>
</evidence>